<protein>
    <submittedName>
        <fullName evidence="6">Si:ch211-117l17.7</fullName>
    </submittedName>
</protein>
<evidence type="ECO:0000256" key="3">
    <source>
        <dbReference type="ARBA" id="ARBA00022737"/>
    </source>
</evidence>
<organism evidence="6 7">
    <name type="scientific">Cyprinus carpio</name>
    <name type="common">Common carp</name>
    <dbReference type="NCBI Taxonomy" id="7962"/>
    <lineage>
        <taxon>Eukaryota</taxon>
        <taxon>Metazoa</taxon>
        <taxon>Chordata</taxon>
        <taxon>Craniata</taxon>
        <taxon>Vertebrata</taxon>
        <taxon>Euteleostomi</taxon>
        <taxon>Actinopterygii</taxon>
        <taxon>Neopterygii</taxon>
        <taxon>Teleostei</taxon>
        <taxon>Ostariophysi</taxon>
        <taxon>Cypriniformes</taxon>
        <taxon>Cyprinidae</taxon>
        <taxon>Cyprininae</taxon>
        <taxon>Cyprinus</taxon>
    </lineage>
</organism>
<dbReference type="PANTHER" id="PTHR24366:SF96">
    <property type="entry name" value="LEUCINE RICH REPEAT CONTAINING 53"/>
    <property type="match status" value="1"/>
</dbReference>
<feature type="signal peptide" evidence="4">
    <location>
        <begin position="1"/>
        <end position="17"/>
    </location>
</feature>
<evidence type="ECO:0000256" key="1">
    <source>
        <dbReference type="ARBA" id="ARBA00022614"/>
    </source>
</evidence>
<evidence type="ECO:0000256" key="2">
    <source>
        <dbReference type="ARBA" id="ARBA00022729"/>
    </source>
</evidence>
<dbReference type="Ensembl" id="ENSCCRT00010120848.1">
    <property type="protein sequence ID" value="ENSCCRP00010108596.1"/>
    <property type="gene ID" value="ENSCCRG00010047950.1"/>
</dbReference>
<evidence type="ECO:0000313" key="7">
    <source>
        <dbReference type="Proteomes" id="UP000694427"/>
    </source>
</evidence>
<feature type="chain" id="PRO_5034268565" evidence="4">
    <location>
        <begin position="18"/>
        <end position="337"/>
    </location>
</feature>
<evidence type="ECO:0000313" key="6">
    <source>
        <dbReference type="Ensembl" id="ENSCCRP00010108596.1"/>
    </source>
</evidence>
<name>A0A8C1PKQ0_CYPCA</name>
<dbReference type="PANTHER" id="PTHR24366">
    <property type="entry name" value="IG(IMMUNOGLOBULIN) AND LRR(LEUCINE RICH REPEAT) DOMAINS"/>
    <property type="match status" value="1"/>
</dbReference>
<keyword evidence="7" id="KW-1185">Reference proteome</keyword>
<dbReference type="Gene3D" id="3.80.10.10">
    <property type="entry name" value="Ribonuclease Inhibitor"/>
    <property type="match status" value="3"/>
</dbReference>
<dbReference type="Proteomes" id="UP000694427">
    <property type="component" value="Unplaced"/>
</dbReference>
<dbReference type="Pfam" id="PF13855">
    <property type="entry name" value="LRR_8"/>
    <property type="match status" value="2"/>
</dbReference>
<dbReference type="InterPro" id="IPR000483">
    <property type="entry name" value="Cys-rich_flank_reg_C"/>
</dbReference>
<evidence type="ECO:0000259" key="5">
    <source>
        <dbReference type="SMART" id="SM00082"/>
    </source>
</evidence>
<evidence type="ECO:0000256" key="4">
    <source>
        <dbReference type="SAM" id="SignalP"/>
    </source>
</evidence>
<dbReference type="SUPFAM" id="SSF52058">
    <property type="entry name" value="L domain-like"/>
    <property type="match status" value="1"/>
</dbReference>
<dbReference type="PROSITE" id="PS51450">
    <property type="entry name" value="LRR"/>
    <property type="match status" value="2"/>
</dbReference>
<dbReference type="SMART" id="SM00082">
    <property type="entry name" value="LRRCT"/>
    <property type="match status" value="1"/>
</dbReference>
<reference evidence="6" key="2">
    <citation type="submission" date="2025-09" db="UniProtKB">
        <authorList>
            <consortium name="Ensembl"/>
        </authorList>
    </citation>
    <scope>IDENTIFICATION</scope>
</reference>
<keyword evidence="3" id="KW-0677">Repeat</keyword>
<dbReference type="InterPro" id="IPR003591">
    <property type="entry name" value="Leu-rich_rpt_typical-subtyp"/>
</dbReference>
<dbReference type="AlphaFoldDB" id="A0A8C1PKQ0"/>
<accession>A0A8C1PKQ0</accession>
<sequence length="337" mass="38957">MWFTFVLLQLLPQFALSAHCPNRCICDIRGFAKCTGDITDVPPLDPTRTFQLLLTDTNIKILKDRSLQPFSLLLRLMITEQSNLEQLQLDDNQITSISSELFEAMVNLTELNLNKNQIPPRLFWPLPSLFTLSMSANQLRYIPAESFYYLPNLTKLTLFKNPLISLPYQLMGHMPKLQELYLYETNLSTLTYLPKNLFCCLPKLNKLSLKYNNLQELDPELFSNLISLQILMLNENKLETLDLNHNHLRYLPGDVFVHAMALKNLSLSGNKWNCDCSIMGIAEWIHENPERIGDLDKGVTCYEPYRLENHPLQTLTYEKLHCGGVDVIRRYPSDDIC</sequence>
<keyword evidence="2 4" id="KW-0732">Signal</keyword>
<dbReference type="SMART" id="SM00369">
    <property type="entry name" value="LRR_TYP"/>
    <property type="match status" value="7"/>
</dbReference>
<dbReference type="OMA" id="HAMALKN"/>
<proteinExistence type="predicted"/>
<reference evidence="6" key="1">
    <citation type="submission" date="2025-08" db="UniProtKB">
        <authorList>
            <consortium name="Ensembl"/>
        </authorList>
    </citation>
    <scope>IDENTIFICATION</scope>
</reference>
<keyword evidence="1" id="KW-0433">Leucine-rich repeat</keyword>
<feature type="domain" description="LRRCT" evidence="5">
    <location>
        <begin position="270"/>
        <end position="323"/>
    </location>
</feature>
<dbReference type="InterPro" id="IPR032675">
    <property type="entry name" value="LRR_dom_sf"/>
</dbReference>
<dbReference type="InterPro" id="IPR001611">
    <property type="entry name" value="Leu-rich_rpt"/>
</dbReference>